<dbReference type="InterPro" id="IPR027417">
    <property type="entry name" value="P-loop_NTPase"/>
</dbReference>
<dbReference type="Proteomes" id="UP000620124">
    <property type="component" value="Unassembled WGS sequence"/>
</dbReference>
<keyword evidence="5" id="KW-0067">ATP-binding</keyword>
<dbReference type="InterPro" id="IPR050079">
    <property type="entry name" value="DEAD_box_RNA_helicase"/>
</dbReference>
<dbReference type="AlphaFoldDB" id="A0A8H6YIF0"/>
<evidence type="ECO:0000256" key="3">
    <source>
        <dbReference type="ARBA" id="ARBA00022801"/>
    </source>
</evidence>
<organism evidence="9 10">
    <name type="scientific">Mycena venus</name>
    <dbReference type="NCBI Taxonomy" id="2733690"/>
    <lineage>
        <taxon>Eukaryota</taxon>
        <taxon>Fungi</taxon>
        <taxon>Dikarya</taxon>
        <taxon>Basidiomycota</taxon>
        <taxon>Agaricomycotina</taxon>
        <taxon>Agaricomycetes</taxon>
        <taxon>Agaricomycetidae</taxon>
        <taxon>Agaricales</taxon>
        <taxon>Marasmiineae</taxon>
        <taxon>Mycenaceae</taxon>
        <taxon>Mycena</taxon>
    </lineage>
</organism>
<evidence type="ECO:0000256" key="5">
    <source>
        <dbReference type="ARBA" id="ARBA00022840"/>
    </source>
</evidence>
<evidence type="ECO:0000256" key="1">
    <source>
        <dbReference type="ARBA" id="ARBA00012552"/>
    </source>
</evidence>
<keyword evidence="3 9" id="KW-0378">Hydrolase</keyword>
<dbReference type="GO" id="GO:0003724">
    <property type="term" value="F:RNA helicase activity"/>
    <property type="evidence" value="ECO:0007669"/>
    <property type="project" value="UniProtKB-EC"/>
</dbReference>
<name>A0A8H6YIF0_9AGAR</name>
<feature type="region of interest" description="Disordered" evidence="7">
    <location>
        <begin position="70"/>
        <end position="95"/>
    </location>
</feature>
<dbReference type="GO" id="GO:0016787">
    <property type="term" value="F:hydrolase activity"/>
    <property type="evidence" value="ECO:0007669"/>
    <property type="project" value="UniProtKB-KW"/>
</dbReference>
<keyword evidence="10" id="KW-1185">Reference proteome</keyword>
<dbReference type="SUPFAM" id="SSF52540">
    <property type="entry name" value="P-loop containing nucleoside triphosphate hydrolases"/>
    <property type="match status" value="1"/>
</dbReference>
<protein>
    <recommendedName>
        <fullName evidence="1">RNA helicase</fullName>
        <ecNumber evidence="1">3.6.4.13</ecNumber>
    </recommendedName>
</protein>
<evidence type="ECO:0000256" key="4">
    <source>
        <dbReference type="ARBA" id="ARBA00022806"/>
    </source>
</evidence>
<evidence type="ECO:0000259" key="8">
    <source>
        <dbReference type="PROSITE" id="PS51194"/>
    </source>
</evidence>
<evidence type="ECO:0000256" key="7">
    <source>
        <dbReference type="SAM" id="MobiDB-lite"/>
    </source>
</evidence>
<evidence type="ECO:0000256" key="2">
    <source>
        <dbReference type="ARBA" id="ARBA00022741"/>
    </source>
</evidence>
<dbReference type="GO" id="GO:0005524">
    <property type="term" value="F:ATP binding"/>
    <property type="evidence" value="ECO:0007669"/>
    <property type="project" value="UniProtKB-KW"/>
</dbReference>
<dbReference type="GO" id="GO:0005829">
    <property type="term" value="C:cytosol"/>
    <property type="evidence" value="ECO:0007669"/>
    <property type="project" value="TreeGrafter"/>
</dbReference>
<reference evidence="9" key="1">
    <citation type="submission" date="2020-05" db="EMBL/GenBank/DDBJ databases">
        <title>Mycena genomes resolve the evolution of fungal bioluminescence.</title>
        <authorList>
            <person name="Tsai I.J."/>
        </authorList>
    </citation>
    <scope>NUCLEOTIDE SEQUENCE</scope>
    <source>
        <strain evidence="9">CCC161011</strain>
    </source>
</reference>
<dbReference type="Pfam" id="PF00271">
    <property type="entry name" value="Helicase_C"/>
    <property type="match status" value="1"/>
</dbReference>
<dbReference type="EC" id="3.6.4.13" evidence="1"/>
<dbReference type="PROSITE" id="PS51194">
    <property type="entry name" value="HELICASE_CTER"/>
    <property type="match status" value="1"/>
</dbReference>
<gene>
    <name evidence="9" type="ORF">MVEN_00681600</name>
</gene>
<feature type="domain" description="Helicase C-terminal" evidence="8">
    <location>
        <begin position="1"/>
        <end position="82"/>
    </location>
</feature>
<dbReference type="InterPro" id="IPR001650">
    <property type="entry name" value="Helicase_C-like"/>
</dbReference>
<dbReference type="PANTHER" id="PTHR47959">
    <property type="entry name" value="ATP-DEPENDENT RNA HELICASE RHLE-RELATED"/>
    <property type="match status" value="1"/>
</dbReference>
<evidence type="ECO:0000313" key="10">
    <source>
        <dbReference type="Proteomes" id="UP000620124"/>
    </source>
</evidence>
<dbReference type="Gene3D" id="3.40.50.300">
    <property type="entry name" value="P-loop containing nucleotide triphosphate hydrolases"/>
    <property type="match status" value="1"/>
</dbReference>
<comment type="caution">
    <text evidence="9">The sequence shown here is derived from an EMBL/GenBank/DDBJ whole genome shotgun (WGS) entry which is preliminary data.</text>
</comment>
<evidence type="ECO:0000313" key="9">
    <source>
        <dbReference type="EMBL" id="KAF7359579.1"/>
    </source>
</evidence>
<keyword evidence="2" id="KW-0547">Nucleotide-binding</keyword>
<accession>A0A8H6YIF0</accession>
<proteinExistence type="predicted"/>
<comment type="catalytic activity">
    <reaction evidence="6">
        <text>ATP + H2O = ADP + phosphate + H(+)</text>
        <dbReference type="Rhea" id="RHEA:13065"/>
        <dbReference type="ChEBI" id="CHEBI:15377"/>
        <dbReference type="ChEBI" id="CHEBI:15378"/>
        <dbReference type="ChEBI" id="CHEBI:30616"/>
        <dbReference type="ChEBI" id="CHEBI:43474"/>
        <dbReference type="ChEBI" id="CHEBI:456216"/>
        <dbReference type="EC" id="3.6.4.13"/>
    </reaction>
</comment>
<keyword evidence="4" id="KW-0347">Helicase</keyword>
<dbReference type="OrthoDB" id="10261556at2759"/>
<dbReference type="EMBL" id="JACAZI010000005">
    <property type="protein sequence ID" value="KAF7359579.1"/>
    <property type="molecule type" value="Genomic_DNA"/>
</dbReference>
<sequence length="255" mass="28081">MVCTDAAGMGCNIPNIDVVVQWKLPASVSIFVQRAGRAARLHGRTGVAILLVEPSAYAVDLFEELAKEQTGQGKKKRQAKEKETDAEKRKRAQEKKTYAKSRGLLRGAADVEHDEILVKDTPLLDPEAANEGLYVLVQAGTCRRAILTKIYNNASAAPTVACCDICCPELLNVARPGNPQKVIRQSAVKRGEVVKDLQVVLNEWRTSIKKRDYPSPLFAASAILRDETIALLSSVGPIKSRKHLQKVLAGQWTWW</sequence>
<dbReference type="PANTHER" id="PTHR47959:SF1">
    <property type="entry name" value="ATP-DEPENDENT RNA HELICASE DBPA"/>
    <property type="match status" value="1"/>
</dbReference>
<evidence type="ECO:0000256" key="6">
    <source>
        <dbReference type="ARBA" id="ARBA00047984"/>
    </source>
</evidence>